<dbReference type="AlphaFoldDB" id="A0A9K3K986"/>
<evidence type="ECO:0000256" key="3">
    <source>
        <dbReference type="ARBA" id="ARBA00013050"/>
    </source>
</evidence>
<dbReference type="FunFam" id="3.90.226.10:FF:000017">
    <property type="entry name" value="Propionyl-CoA carboxylase subunit beta 5"/>
    <property type="match status" value="1"/>
</dbReference>
<comment type="subunit">
    <text evidence="4">The holoenzyme is a dodecamer composed of 6 PCCA/alpha subunits and 6 PCCB/beta subunits.</text>
</comment>
<evidence type="ECO:0000313" key="14">
    <source>
        <dbReference type="Proteomes" id="UP000693970"/>
    </source>
</evidence>
<comment type="catalytic activity">
    <reaction evidence="7">
        <text>butanoyl-CoA + hydrogencarbonate + ATP = (2S)-ethylmalonyl-CoA + ADP + phosphate + H(+)</text>
        <dbReference type="Rhea" id="RHEA:59520"/>
        <dbReference type="ChEBI" id="CHEBI:15378"/>
        <dbReference type="ChEBI" id="CHEBI:17544"/>
        <dbReference type="ChEBI" id="CHEBI:30616"/>
        <dbReference type="ChEBI" id="CHEBI:43474"/>
        <dbReference type="ChEBI" id="CHEBI:57371"/>
        <dbReference type="ChEBI" id="CHEBI:60909"/>
        <dbReference type="ChEBI" id="CHEBI:456216"/>
    </reaction>
    <physiologicalReaction direction="left-to-right" evidence="7">
        <dbReference type="Rhea" id="RHEA:59521"/>
    </physiologicalReaction>
</comment>
<keyword evidence="14" id="KW-1185">Reference proteome</keyword>
<feature type="compositionally biased region" description="Polar residues" evidence="9">
    <location>
        <begin position="45"/>
        <end position="60"/>
    </location>
</feature>
<reference evidence="12" key="2">
    <citation type="submission" date="2021-04" db="EMBL/GenBank/DDBJ databases">
        <authorList>
            <person name="Podell S."/>
        </authorList>
    </citation>
    <scope>NUCLEOTIDE SEQUENCE</scope>
    <source>
        <strain evidence="12">Hildebrandi</strain>
    </source>
</reference>
<sequence>MILQMTSRQLASCLNRRIMAPSVSRQLSISAASLLSDHMTDFSNRTTASPGTTPVRSFASSPAPIIEDDSSFSKDPSVLKLKFKERLEQERQNALLGGGLKRIERQHAKGSLSARERLELLFDDGTFHELDQLKAHRCHEFGMEQQKYPGDGIVTGYGKVNGRFVYAFSQDFTVLGGSLSATHAQKMVKIMEMAKRVGAPVIGLNDSGGARIQEGVDSLGGYADVFQANVDASGVIPQISVIMGPCAGGAVYSPAMTDFIFMVESTSYMFVTGPEVVKTVTNEDVTKEDLGGSKVHVSKSGVAHGDFENDVAALRAMRRLLDFLPSSNDKSTLPVKEVTDPGDRLVPQVARLVPDDPNTAYDMKDVIRQLVDNGDVFEIMPDMAQNIVTGFARFEGHTVGVIGNNPLTLAGCLDINASNKAARFVRFCDAFNIPLVTFVDVPGFLPGTEQEFGGIIRHGAKLLFAYAEASVPKVTVITRKAYGGAYDVMASKHLRADCNYAWPGAEIAVMGAKGAVNILYGGKGRNVDEDIAEYTDRFANPMVAAQRGFVDDIIDPQDTRKIICNDLKILRTKKMPEIPKKHSNIPL</sequence>
<dbReference type="PANTHER" id="PTHR43842">
    <property type="entry name" value="PROPIONYL-COA CARBOXYLASE BETA CHAIN"/>
    <property type="match status" value="1"/>
</dbReference>
<dbReference type="GO" id="GO:0009062">
    <property type="term" value="P:fatty acid catabolic process"/>
    <property type="evidence" value="ECO:0007669"/>
    <property type="project" value="UniProtKB-ARBA"/>
</dbReference>
<evidence type="ECO:0000256" key="4">
    <source>
        <dbReference type="ARBA" id="ARBA00038567"/>
    </source>
</evidence>
<dbReference type="GO" id="GO:0016740">
    <property type="term" value="F:transferase activity"/>
    <property type="evidence" value="ECO:0007669"/>
    <property type="project" value="UniProtKB-KW"/>
</dbReference>
<dbReference type="OrthoDB" id="439921at2759"/>
<evidence type="ECO:0000256" key="6">
    <source>
        <dbReference type="ARBA" id="ARBA00042797"/>
    </source>
</evidence>
<feature type="domain" description="CoA carboxyltransferase N-terminal" evidence="10">
    <location>
        <begin position="80"/>
        <end position="336"/>
    </location>
</feature>
<evidence type="ECO:0000256" key="1">
    <source>
        <dbReference type="ARBA" id="ARBA00005060"/>
    </source>
</evidence>
<evidence type="ECO:0000256" key="8">
    <source>
        <dbReference type="ARBA" id="ARBA00049495"/>
    </source>
</evidence>
<evidence type="ECO:0000256" key="7">
    <source>
        <dbReference type="ARBA" id="ARBA00048208"/>
    </source>
</evidence>
<dbReference type="EMBL" id="JAGRRH010000015">
    <property type="protein sequence ID" value="KAG7357454.1"/>
    <property type="molecule type" value="Genomic_DNA"/>
</dbReference>
<comment type="pathway">
    <text evidence="1">Metabolic intermediate metabolism; propanoyl-CoA degradation; succinyl-CoA from propanoyl-CoA: step 1/3.</text>
</comment>
<name>A0A9K3K986_9STRA</name>
<dbReference type="GO" id="GO:0004658">
    <property type="term" value="F:propionyl-CoA carboxylase activity"/>
    <property type="evidence" value="ECO:0007669"/>
    <property type="project" value="UniProtKB-EC"/>
</dbReference>
<dbReference type="EC" id="6.4.1.3" evidence="3"/>
<feature type="region of interest" description="Disordered" evidence="9">
    <location>
        <begin position="45"/>
        <end position="71"/>
    </location>
</feature>
<reference evidence="12" key="1">
    <citation type="journal article" date="2021" name="Sci. Rep.">
        <title>Diploid genomic architecture of Nitzschia inconspicua, an elite biomass production diatom.</title>
        <authorList>
            <person name="Oliver A."/>
            <person name="Podell S."/>
            <person name="Pinowska A."/>
            <person name="Traller J.C."/>
            <person name="Smith S.R."/>
            <person name="McClure R."/>
            <person name="Beliaev A."/>
            <person name="Bohutskyi P."/>
            <person name="Hill E.A."/>
            <person name="Rabines A."/>
            <person name="Zheng H."/>
            <person name="Allen L.Z."/>
            <person name="Kuo A."/>
            <person name="Grigoriev I.V."/>
            <person name="Allen A.E."/>
            <person name="Hazlebeck D."/>
            <person name="Allen E.E."/>
        </authorList>
    </citation>
    <scope>NUCLEOTIDE SEQUENCE</scope>
    <source>
        <strain evidence="12">Hildebrandi</strain>
    </source>
</reference>
<evidence type="ECO:0000256" key="9">
    <source>
        <dbReference type="SAM" id="MobiDB-lite"/>
    </source>
</evidence>
<dbReference type="Pfam" id="PF01039">
    <property type="entry name" value="Carboxyl_trans"/>
    <property type="match status" value="1"/>
</dbReference>
<dbReference type="PANTHER" id="PTHR43842:SF2">
    <property type="entry name" value="PROPIONYL-COA CARBOXYLASE BETA CHAIN, MITOCHONDRIAL"/>
    <property type="match status" value="1"/>
</dbReference>
<gene>
    <name evidence="13" type="ORF">IV203_002142</name>
    <name evidence="12" type="ORF">IV203_002468</name>
</gene>
<dbReference type="GO" id="GO:0005739">
    <property type="term" value="C:mitochondrion"/>
    <property type="evidence" value="ECO:0007669"/>
    <property type="project" value="TreeGrafter"/>
</dbReference>
<dbReference type="FunFam" id="3.90.226.10:FF:000016">
    <property type="entry name" value="Propionyl-CoA carboxylase, beta subunit"/>
    <property type="match status" value="1"/>
</dbReference>
<keyword evidence="12" id="KW-0808">Transferase</keyword>
<dbReference type="PROSITE" id="PS50989">
    <property type="entry name" value="COA_CT_CTER"/>
    <property type="match status" value="1"/>
</dbReference>
<dbReference type="InterPro" id="IPR034733">
    <property type="entry name" value="AcCoA_carboxyl_beta"/>
</dbReference>
<evidence type="ECO:0000259" key="10">
    <source>
        <dbReference type="PROSITE" id="PS50980"/>
    </source>
</evidence>
<dbReference type="PROSITE" id="PS50980">
    <property type="entry name" value="COA_CT_NTER"/>
    <property type="match status" value="1"/>
</dbReference>
<dbReference type="EMBL" id="JAGRRH010000038">
    <property type="protein sequence ID" value="KAG7339262.1"/>
    <property type="molecule type" value="Genomic_DNA"/>
</dbReference>
<evidence type="ECO:0000256" key="5">
    <source>
        <dbReference type="ARBA" id="ARBA00041138"/>
    </source>
</evidence>
<evidence type="ECO:0000259" key="11">
    <source>
        <dbReference type="PROSITE" id="PS50989"/>
    </source>
</evidence>
<evidence type="ECO:0000313" key="13">
    <source>
        <dbReference type="EMBL" id="KAG7357454.1"/>
    </source>
</evidence>
<comment type="similarity">
    <text evidence="2">Belongs to the AccD/PCCB family.</text>
</comment>
<protein>
    <recommendedName>
        <fullName evidence="5">Propionyl-CoA carboxylase beta chain, mitochondrial</fullName>
        <ecNumber evidence="3">6.4.1.3</ecNumber>
    </recommendedName>
    <alternativeName>
        <fullName evidence="6">Propanoyl-CoA:carbon dioxide ligase subunit beta</fullName>
    </alternativeName>
</protein>
<organism evidence="12 14">
    <name type="scientific">Nitzschia inconspicua</name>
    <dbReference type="NCBI Taxonomy" id="303405"/>
    <lineage>
        <taxon>Eukaryota</taxon>
        <taxon>Sar</taxon>
        <taxon>Stramenopiles</taxon>
        <taxon>Ochrophyta</taxon>
        <taxon>Bacillariophyta</taxon>
        <taxon>Bacillariophyceae</taxon>
        <taxon>Bacillariophycidae</taxon>
        <taxon>Bacillariales</taxon>
        <taxon>Bacillariaceae</taxon>
        <taxon>Nitzschia</taxon>
    </lineage>
</organism>
<dbReference type="InterPro" id="IPR051047">
    <property type="entry name" value="AccD/PCCB"/>
</dbReference>
<dbReference type="InterPro" id="IPR011763">
    <property type="entry name" value="COA_CT_C"/>
</dbReference>
<dbReference type="InterPro" id="IPR011762">
    <property type="entry name" value="COA_CT_N"/>
</dbReference>
<evidence type="ECO:0000256" key="2">
    <source>
        <dbReference type="ARBA" id="ARBA00006102"/>
    </source>
</evidence>
<evidence type="ECO:0000313" key="12">
    <source>
        <dbReference type="EMBL" id="KAG7339262.1"/>
    </source>
</evidence>
<accession>A0A9K3K986</accession>
<proteinExistence type="inferred from homology"/>
<comment type="catalytic activity">
    <reaction evidence="8">
        <text>propanoyl-CoA + hydrogencarbonate + ATP = (S)-methylmalonyl-CoA + ADP + phosphate + H(+)</text>
        <dbReference type="Rhea" id="RHEA:23720"/>
        <dbReference type="ChEBI" id="CHEBI:15378"/>
        <dbReference type="ChEBI" id="CHEBI:17544"/>
        <dbReference type="ChEBI" id="CHEBI:30616"/>
        <dbReference type="ChEBI" id="CHEBI:43474"/>
        <dbReference type="ChEBI" id="CHEBI:57327"/>
        <dbReference type="ChEBI" id="CHEBI:57392"/>
        <dbReference type="ChEBI" id="CHEBI:456216"/>
        <dbReference type="EC" id="6.4.1.3"/>
    </reaction>
    <physiologicalReaction direction="left-to-right" evidence="8">
        <dbReference type="Rhea" id="RHEA:23721"/>
    </physiologicalReaction>
</comment>
<comment type="caution">
    <text evidence="12">The sequence shown here is derived from an EMBL/GenBank/DDBJ whole genome shotgun (WGS) entry which is preliminary data.</text>
</comment>
<dbReference type="Proteomes" id="UP000693970">
    <property type="component" value="Unassembled WGS sequence"/>
</dbReference>
<feature type="domain" description="CoA carboxyltransferase C-terminal" evidence="11">
    <location>
        <begin position="341"/>
        <end position="582"/>
    </location>
</feature>